<dbReference type="PANTHER" id="PTHR33789">
    <property type="entry name" value="LACHRYMATORY-FACTOR SYNTHASE"/>
    <property type="match status" value="1"/>
</dbReference>
<reference evidence="1" key="1">
    <citation type="submission" date="2022-08" db="EMBL/GenBank/DDBJ databases">
        <authorList>
            <person name="Gutierrez-Valencia J."/>
        </authorList>
    </citation>
    <scope>NUCLEOTIDE SEQUENCE</scope>
</reference>
<proteinExistence type="predicted"/>
<evidence type="ECO:0000313" key="2">
    <source>
        <dbReference type="Proteomes" id="UP001154282"/>
    </source>
</evidence>
<gene>
    <name evidence="1" type="ORF">LITE_LOCUS27711</name>
</gene>
<dbReference type="SUPFAM" id="SSF55961">
    <property type="entry name" value="Bet v1-like"/>
    <property type="match status" value="1"/>
</dbReference>
<dbReference type="CDD" id="cd07821">
    <property type="entry name" value="PYR_PYL_RCAR_like"/>
    <property type="match status" value="1"/>
</dbReference>
<evidence type="ECO:0008006" key="3">
    <source>
        <dbReference type="Google" id="ProtNLM"/>
    </source>
</evidence>
<evidence type="ECO:0000313" key="1">
    <source>
        <dbReference type="EMBL" id="CAI0443505.1"/>
    </source>
</evidence>
<dbReference type="PANTHER" id="PTHR33789:SF5">
    <property type="entry name" value="BET V I_MAJOR LATEX PROTEIN DOMAIN-CONTAINING PROTEIN"/>
    <property type="match status" value="1"/>
</dbReference>
<dbReference type="InterPro" id="IPR053249">
    <property type="entry name" value="LFS"/>
</dbReference>
<comment type="caution">
    <text evidence="1">The sequence shown here is derived from an EMBL/GenBank/DDBJ whole genome shotgun (WGS) entry which is preliminary data.</text>
</comment>
<dbReference type="Gene3D" id="3.30.530.20">
    <property type="match status" value="1"/>
</dbReference>
<protein>
    <recommendedName>
        <fullName evidence="3">Lachrymatory factor synthase</fullName>
    </recommendedName>
</protein>
<dbReference type="InterPro" id="IPR019587">
    <property type="entry name" value="Polyketide_cyclase/dehydratase"/>
</dbReference>
<organism evidence="1 2">
    <name type="scientific">Linum tenue</name>
    <dbReference type="NCBI Taxonomy" id="586396"/>
    <lineage>
        <taxon>Eukaryota</taxon>
        <taxon>Viridiplantae</taxon>
        <taxon>Streptophyta</taxon>
        <taxon>Embryophyta</taxon>
        <taxon>Tracheophyta</taxon>
        <taxon>Spermatophyta</taxon>
        <taxon>Magnoliopsida</taxon>
        <taxon>eudicotyledons</taxon>
        <taxon>Gunneridae</taxon>
        <taxon>Pentapetalae</taxon>
        <taxon>rosids</taxon>
        <taxon>fabids</taxon>
        <taxon>Malpighiales</taxon>
        <taxon>Linaceae</taxon>
        <taxon>Linum</taxon>
    </lineage>
</organism>
<dbReference type="Proteomes" id="UP001154282">
    <property type="component" value="Unassembled WGS sequence"/>
</dbReference>
<dbReference type="AlphaFoldDB" id="A0AAV0MCJ8"/>
<sequence length="170" mass="18921">MYQVRTKTTMELESGHLKWHGNVRAIVDATIDKVWAMVSQTKRLPMVERCTDLAGEEGQVGYVRLVSGFMFPQEDGERSWIKEKLISIDPSSHSYAYKMEASNVGLDGSVNKLKLVEYGDHGSSTLVVWSFEIDPLEGVSQDDIIDFLGFVYKSSNARIGNAIQSGADIV</sequence>
<accession>A0AAV0MCJ8</accession>
<dbReference type="Pfam" id="PF10604">
    <property type="entry name" value="Polyketide_cyc2"/>
    <property type="match status" value="1"/>
</dbReference>
<dbReference type="GO" id="GO:0004864">
    <property type="term" value="F:protein phosphatase inhibitor activity"/>
    <property type="evidence" value="ECO:0007669"/>
    <property type="project" value="UniProtKB-ARBA"/>
</dbReference>
<name>A0AAV0MCJ8_9ROSI</name>
<dbReference type="EMBL" id="CAMGYJ010000007">
    <property type="protein sequence ID" value="CAI0443505.1"/>
    <property type="molecule type" value="Genomic_DNA"/>
</dbReference>
<keyword evidence="2" id="KW-1185">Reference proteome</keyword>
<dbReference type="InterPro" id="IPR023393">
    <property type="entry name" value="START-like_dom_sf"/>
</dbReference>